<sequence>ALNGSARRRHLWVRAVRKITNQRGAALLESLTAETKLTPAVQPDDSAAAPLEDVTTGTPGDGGLLANVSDPAGKPDGASCYAVPAAKDDQTGTAAEEVAAVEVDGGHVFKRGIVYRGVYCPSLSNSFREDHLELAYQRYSHRQRQKSLIIVNLVDALLKIVLAVVWTVKKGAALEVEEVTWTACTMIANFAICFMGWWRCFANNYLHWAAGTTWLLLIAQGVFGEGIGFGCSEGRIKLVWYFLFIIFVTYTMLPLPLRTCMTLGWSTAMIHVFYTLVRTLTASQQVRWHRPKTRKLADNAVLYIAVNFAGMYTKYLTDRGQRKAFLETHRSMETRCRTQKENDRQEKLLLSVLPDFVAKEMIRDIAKEEEKALASQCSAQELVRILNDLFARFDKLAAENHCLRIKLLGDCYYCVSGLPRARPDHAHCCVEMGLHMIKAIQCVRQKTEVDLDMRIGIHSGSVLCGVLGLRKWQFDVWSYDVTLANHMESGGIPGRVHISKATLDCLNGVYEVEPGHGDTRDSYLKEHGVESYLIKQVEPLHQRRRVYHRFSRPRLWSVDEKAGTLVSLSSANNNNSSVTTVVTATHQQASGGGPTALGFIDEETTTDWQPEIPFENLNSGGAVDLEEDPFQEDDEVRNGEEGGDKHLGRGLSMAEQVDEIIDHSIEIESNKRMRNANLNTWTLRFHDVATENKFCQLREDMFKSNMLCCFFIWLFVVACQLIILPNGPELVGTMAATTIILALALVMVVAEDFHQLPETLQMMSSVLMLHRNRRTAFICCVVVLMSAASSVNVVTGSTVRQFGLTNRHAWKHYANRTHISGFATKTERNARSRRHSAIAADLDSSVINSNITAKNVSKFRTHKLEVPNNKVYFHNTWKNLVKQNRTFSTNKSQIQEKLLLHSAQYVGADDRSANDSSFVVQKRVKRDTEDETVDSVTTMTEVNSISEHGIFRHASEPEQCPALEYIVYTWVLCLVALATALKLYYLVKTTLAAAMVSVFITLYFVASSGSGEDSETAINVLLLMVFLIMVTYHARLVEVTSRLDFLWKQQAERELADMMETRANNTQLLKNILPDHVAHHFLEEDRPTEELYSQSRDKVGVMFASIPNFTEFYSEDINKGMECIRLLNEIIADFDELLDEPRFKCIEKVKTVGATYMAASGLNPSQKVEEDEYEHVCALVDFALAMKTRLEDVNKHSFNNFYLRVGISCGPLVGGVIGARKPVYDIWGNTVNEASRMDSTGTMGKIQVPKETSVILEKRGYQVQLRGVVAVKGKGDMETYYVMGRKASHAPGFVRQPSTYSSLATVVYGMLQARRRQTIKKSATTGSSATARAKPQQKKPTDTAPVTGSTNNRLSNFSSMRLSGKSTPNPVRRNTTRGSHGHQQQGPHSTRSQPNMRQLSVDPSLLLRNNSNIISTIQQQQHHSSAPQTPLAGEHERHMPLTRQKSLVNNGTTNTDSELQVV</sequence>
<dbReference type="Pfam" id="PF16214">
    <property type="entry name" value="AC_N"/>
    <property type="match status" value="1"/>
</dbReference>
<name>A0A6L2PLW4_COPFO</name>
<comment type="cofactor">
    <cofactor evidence="2">
        <name>Mg(2+)</name>
        <dbReference type="ChEBI" id="CHEBI:18420"/>
    </cofactor>
</comment>
<protein>
    <recommendedName>
        <fullName evidence="4">adenylate cyclase</fullName>
        <ecNumber evidence="4">4.6.1.1</ecNumber>
    </recommendedName>
</protein>
<keyword evidence="8" id="KW-0067">ATP-binding</keyword>
<feature type="compositionally biased region" description="Low complexity" evidence="15">
    <location>
        <begin position="1320"/>
        <end position="1334"/>
    </location>
</feature>
<organism evidence="18 19">
    <name type="scientific">Coptotermes formosanus</name>
    <name type="common">Formosan subterranean termite</name>
    <dbReference type="NCBI Taxonomy" id="36987"/>
    <lineage>
        <taxon>Eukaryota</taxon>
        <taxon>Metazoa</taxon>
        <taxon>Ecdysozoa</taxon>
        <taxon>Arthropoda</taxon>
        <taxon>Hexapoda</taxon>
        <taxon>Insecta</taxon>
        <taxon>Pterygota</taxon>
        <taxon>Neoptera</taxon>
        <taxon>Polyneoptera</taxon>
        <taxon>Dictyoptera</taxon>
        <taxon>Blattodea</taxon>
        <taxon>Blattoidea</taxon>
        <taxon>Termitoidae</taxon>
        <taxon>Rhinotermitidae</taxon>
        <taxon>Coptotermes</taxon>
    </lineage>
</organism>
<dbReference type="PROSITE" id="PS00452">
    <property type="entry name" value="GUANYLATE_CYCLASE_1"/>
    <property type="match status" value="1"/>
</dbReference>
<gene>
    <name evidence="18" type="ORF">Cfor_11671</name>
</gene>
<dbReference type="SUPFAM" id="SSF55073">
    <property type="entry name" value="Nucleotide cyclase"/>
    <property type="match status" value="2"/>
</dbReference>
<dbReference type="GO" id="GO:0006171">
    <property type="term" value="P:cAMP biosynthetic process"/>
    <property type="evidence" value="ECO:0007669"/>
    <property type="project" value="UniProtKB-KW"/>
</dbReference>
<dbReference type="InterPro" id="IPR029787">
    <property type="entry name" value="Nucleotide_cyclase"/>
</dbReference>
<dbReference type="Pfam" id="PF06327">
    <property type="entry name" value="Adcy_cons_dom"/>
    <property type="match status" value="1"/>
</dbReference>
<dbReference type="InterPro" id="IPR032628">
    <property type="entry name" value="AC_N"/>
</dbReference>
<feature type="transmembrane region" description="Helical" evidence="16">
    <location>
        <begin position="706"/>
        <end position="724"/>
    </location>
</feature>
<feature type="domain" description="Guanylate cyclase" evidence="17">
    <location>
        <begin position="1100"/>
        <end position="1238"/>
    </location>
</feature>
<evidence type="ECO:0000259" key="17">
    <source>
        <dbReference type="PROSITE" id="PS50125"/>
    </source>
</evidence>
<feature type="transmembrane region" description="Helical" evidence="16">
    <location>
        <begin position="148"/>
        <end position="168"/>
    </location>
</feature>
<dbReference type="OrthoDB" id="60033at2759"/>
<feature type="transmembrane region" description="Helical" evidence="16">
    <location>
        <begin position="991"/>
        <end position="1010"/>
    </location>
</feature>
<keyword evidence="13 14" id="KW-0456">Lyase</keyword>
<dbReference type="Proteomes" id="UP000502823">
    <property type="component" value="Unassembled WGS sequence"/>
</dbReference>
<keyword evidence="19" id="KW-1185">Reference proteome</keyword>
<evidence type="ECO:0000256" key="14">
    <source>
        <dbReference type="RuleBase" id="RU000405"/>
    </source>
</evidence>
<dbReference type="GO" id="GO:0046872">
    <property type="term" value="F:metal ion binding"/>
    <property type="evidence" value="ECO:0007669"/>
    <property type="project" value="UniProtKB-KW"/>
</dbReference>
<dbReference type="EMBL" id="BLKM01000312">
    <property type="protein sequence ID" value="GFG31515.1"/>
    <property type="molecule type" value="Genomic_DNA"/>
</dbReference>
<comment type="catalytic activity">
    <reaction evidence="1">
        <text>ATP = 3',5'-cyclic AMP + diphosphate</text>
        <dbReference type="Rhea" id="RHEA:15389"/>
        <dbReference type="ChEBI" id="CHEBI:30616"/>
        <dbReference type="ChEBI" id="CHEBI:33019"/>
        <dbReference type="ChEBI" id="CHEBI:58165"/>
        <dbReference type="EC" id="4.6.1.1"/>
    </reaction>
</comment>
<feature type="compositionally biased region" description="Polar residues" evidence="15">
    <location>
        <begin position="1344"/>
        <end position="1396"/>
    </location>
</feature>
<dbReference type="GO" id="GO:0004016">
    <property type="term" value="F:adenylate cyclase activity"/>
    <property type="evidence" value="ECO:0007669"/>
    <property type="project" value="UniProtKB-EC"/>
</dbReference>
<evidence type="ECO:0000256" key="2">
    <source>
        <dbReference type="ARBA" id="ARBA00001946"/>
    </source>
</evidence>
<dbReference type="GO" id="GO:0007189">
    <property type="term" value="P:adenylate cyclase-activating G protein-coupled receptor signaling pathway"/>
    <property type="evidence" value="ECO:0007669"/>
    <property type="project" value="TreeGrafter"/>
</dbReference>
<evidence type="ECO:0000256" key="3">
    <source>
        <dbReference type="ARBA" id="ARBA00004141"/>
    </source>
</evidence>
<evidence type="ECO:0000256" key="10">
    <source>
        <dbReference type="ARBA" id="ARBA00022989"/>
    </source>
</evidence>
<feature type="transmembrane region" description="Helical" evidence="16">
    <location>
        <begin position="730"/>
        <end position="754"/>
    </location>
</feature>
<evidence type="ECO:0000256" key="15">
    <source>
        <dbReference type="SAM" id="MobiDB-lite"/>
    </source>
</evidence>
<evidence type="ECO:0000256" key="6">
    <source>
        <dbReference type="ARBA" id="ARBA00022723"/>
    </source>
</evidence>
<evidence type="ECO:0000256" key="12">
    <source>
        <dbReference type="ARBA" id="ARBA00023136"/>
    </source>
</evidence>
<evidence type="ECO:0000256" key="13">
    <source>
        <dbReference type="ARBA" id="ARBA00023239"/>
    </source>
</evidence>
<dbReference type="InterPro" id="IPR001054">
    <property type="entry name" value="A/G_cyclase"/>
</dbReference>
<comment type="caution">
    <text evidence="18">The sequence shown here is derived from an EMBL/GenBank/DDBJ whole genome shotgun (WGS) entry which is preliminary data.</text>
</comment>
<keyword evidence="6" id="KW-0479">Metal-binding</keyword>
<dbReference type="GO" id="GO:0005886">
    <property type="term" value="C:plasma membrane"/>
    <property type="evidence" value="ECO:0007669"/>
    <property type="project" value="InterPro"/>
</dbReference>
<feature type="domain" description="Guanylate cyclase" evidence="17">
    <location>
        <begin position="359"/>
        <end position="488"/>
    </location>
</feature>
<feature type="transmembrane region" description="Helical" evidence="16">
    <location>
        <begin position="1016"/>
        <end position="1034"/>
    </location>
</feature>
<dbReference type="FunCoup" id="A0A6L2PLW4">
    <property type="interactions" value="56"/>
</dbReference>
<dbReference type="InParanoid" id="A0A6L2PLW4"/>
<feature type="transmembrane region" description="Helical" evidence="16">
    <location>
        <begin position="238"/>
        <end position="255"/>
    </location>
</feature>
<keyword evidence="12 16" id="KW-0472">Membrane</keyword>
<proteinExistence type="inferred from homology"/>
<dbReference type="InterPro" id="IPR009398">
    <property type="entry name" value="Adcy_conserved_dom"/>
</dbReference>
<keyword evidence="5 16" id="KW-0812">Transmembrane</keyword>
<dbReference type="FunFam" id="3.30.70.1230:FF:000114">
    <property type="entry name" value="Adenylate cyclase 8 (brain)"/>
    <property type="match status" value="1"/>
</dbReference>
<keyword evidence="10 16" id="KW-1133">Transmembrane helix</keyword>
<dbReference type="PANTHER" id="PTHR45627:SF1">
    <property type="entry name" value="ADENYLATE CYCLASE TYPE 8"/>
    <property type="match status" value="1"/>
</dbReference>
<dbReference type="Gene3D" id="3.30.70.1230">
    <property type="entry name" value="Nucleotide cyclase"/>
    <property type="match status" value="2"/>
</dbReference>
<dbReference type="CDD" id="cd07302">
    <property type="entry name" value="CHD"/>
    <property type="match status" value="2"/>
</dbReference>
<dbReference type="GO" id="GO:0005524">
    <property type="term" value="F:ATP binding"/>
    <property type="evidence" value="ECO:0007669"/>
    <property type="project" value="UniProtKB-KW"/>
</dbReference>
<feature type="transmembrane region" description="Helical" evidence="16">
    <location>
        <begin position="205"/>
        <end position="223"/>
    </location>
</feature>
<evidence type="ECO:0000256" key="5">
    <source>
        <dbReference type="ARBA" id="ARBA00022692"/>
    </source>
</evidence>
<evidence type="ECO:0000256" key="1">
    <source>
        <dbReference type="ARBA" id="ARBA00001593"/>
    </source>
</evidence>
<feature type="non-terminal residue" evidence="18">
    <location>
        <position position="1"/>
    </location>
</feature>
<keyword evidence="11" id="KW-0115">cAMP biosynthesis</keyword>
<dbReference type="FunFam" id="3.30.70.1230:FF:000006">
    <property type="entry name" value="Adenylate cyclase"/>
    <property type="match status" value="1"/>
</dbReference>
<keyword evidence="7" id="KW-0547">Nucleotide-binding</keyword>
<dbReference type="PROSITE" id="PS50125">
    <property type="entry name" value="GUANYLATE_CYCLASE_2"/>
    <property type="match status" value="2"/>
</dbReference>
<dbReference type="GO" id="GO:0035556">
    <property type="term" value="P:intracellular signal transduction"/>
    <property type="evidence" value="ECO:0007669"/>
    <property type="project" value="InterPro"/>
</dbReference>
<feature type="region of interest" description="Disordered" evidence="15">
    <location>
        <begin position="1318"/>
        <end position="1396"/>
    </location>
</feature>
<feature type="region of interest" description="Disordered" evidence="15">
    <location>
        <begin position="1417"/>
        <end position="1462"/>
    </location>
</feature>
<comment type="similarity">
    <text evidence="14">Belongs to the adenylyl cyclase class-4/guanylyl cyclase family.</text>
</comment>
<reference evidence="19" key="1">
    <citation type="submission" date="2020-01" db="EMBL/GenBank/DDBJ databases">
        <title>Draft genome sequence of the Termite Coptotermes fromosanus.</title>
        <authorList>
            <person name="Itakura S."/>
            <person name="Yosikawa Y."/>
            <person name="Umezawa K."/>
        </authorList>
    </citation>
    <scope>NUCLEOTIDE SEQUENCE [LARGE SCALE GENOMIC DNA]</scope>
</reference>
<dbReference type="SMART" id="SM00044">
    <property type="entry name" value="CYCc"/>
    <property type="match status" value="2"/>
</dbReference>
<dbReference type="PANTHER" id="PTHR45627">
    <property type="entry name" value="ADENYLATE CYCLASE TYPE 1"/>
    <property type="match status" value="1"/>
</dbReference>
<evidence type="ECO:0000256" key="16">
    <source>
        <dbReference type="SAM" id="Phobius"/>
    </source>
</evidence>
<evidence type="ECO:0000256" key="4">
    <source>
        <dbReference type="ARBA" id="ARBA00012201"/>
    </source>
</evidence>
<comment type="subcellular location">
    <subcellularLocation>
        <location evidence="3">Membrane</location>
        <topology evidence="3">Multi-pass membrane protein</topology>
    </subcellularLocation>
</comment>
<feature type="region of interest" description="Disordered" evidence="15">
    <location>
        <begin position="40"/>
        <end position="61"/>
    </location>
</feature>
<feature type="compositionally biased region" description="Polar residues" evidence="15">
    <location>
        <begin position="1443"/>
        <end position="1462"/>
    </location>
</feature>
<evidence type="ECO:0000313" key="18">
    <source>
        <dbReference type="EMBL" id="GFG31515.1"/>
    </source>
</evidence>
<accession>A0A6L2PLW4</accession>
<evidence type="ECO:0000256" key="7">
    <source>
        <dbReference type="ARBA" id="ARBA00022741"/>
    </source>
</evidence>
<keyword evidence="9" id="KW-0460">Magnesium</keyword>
<evidence type="ECO:0000313" key="19">
    <source>
        <dbReference type="Proteomes" id="UP000502823"/>
    </source>
</evidence>
<feature type="transmembrane region" description="Helical" evidence="16">
    <location>
        <begin position="775"/>
        <end position="794"/>
    </location>
</feature>
<feature type="transmembrane region" description="Helical" evidence="16">
    <location>
        <begin position="180"/>
        <end position="198"/>
    </location>
</feature>
<dbReference type="EC" id="4.6.1.1" evidence="4"/>
<evidence type="ECO:0000256" key="9">
    <source>
        <dbReference type="ARBA" id="ARBA00022842"/>
    </source>
</evidence>
<dbReference type="Pfam" id="PF00211">
    <property type="entry name" value="Guanylate_cyc"/>
    <property type="match status" value="2"/>
</dbReference>
<evidence type="ECO:0000256" key="8">
    <source>
        <dbReference type="ARBA" id="ARBA00022840"/>
    </source>
</evidence>
<evidence type="ECO:0000256" key="11">
    <source>
        <dbReference type="ARBA" id="ARBA00022998"/>
    </source>
</evidence>
<dbReference type="InterPro" id="IPR018297">
    <property type="entry name" value="A/G_cyclase_CS"/>
</dbReference>